<gene>
    <name evidence="3" type="primary">SILD_9</name>
    <name evidence="3" type="ORF">CFP56_043144</name>
</gene>
<dbReference type="PANTHER" id="PTHR43180:SF67">
    <property type="entry name" value="SECOISOLARICIRESINOL DEHYDROGENASE"/>
    <property type="match status" value="1"/>
</dbReference>
<evidence type="ECO:0000313" key="4">
    <source>
        <dbReference type="Proteomes" id="UP000237347"/>
    </source>
</evidence>
<comment type="similarity">
    <text evidence="1">Belongs to the short-chain dehydrogenases/reductases (SDR) family.</text>
</comment>
<keyword evidence="4" id="KW-1185">Reference proteome</keyword>
<accession>A0AAW0LHK3</accession>
<dbReference type="InterPro" id="IPR002347">
    <property type="entry name" value="SDR_fam"/>
</dbReference>
<dbReference type="CDD" id="cd05326">
    <property type="entry name" value="secoisolariciresinol-DH_like_SDR_c"/>
    <property type="match status" value="2"/>
</dbReference>
<dbReference type="AlphaFoldDB" id="A0AAW0LHK3"/>
<dbReference type="PRINTS" id="PR00080">
    <property type="entry name" value="SDRFAMILY"/>
</dbReference>
<name>A0AAW0LHK3_QUESU</name>
<dbReference type="GO" id="GO:0016616">
    <property type="term" value="F:oxidoreductase activity, acting on the CH-OH group of donors, NAD or NADP as acceptor"/>
    <property type="evidence" value="ECO:0007669"/>
    <property type="project" value="InterPro"/>
</dbReference>
<dbReference type="PANTHER" id="PTHR43180">
    <property type="entry name" value="3-OXOACYL-(ACYL-CARRIER-PROTEIN) REDUCTASE (AFU_ORTHOLOGUE AFUA_6G11210)"/>
    <property type="match status" value="1"/>
</dbReference>
<dbReference type="PRINTS" id="PR00081">
    <property type="entry name" value="GDHRDH"/>
</dbReference>
<sequence>MSANSSATPITKRLEGKVALITGGASGIGESTARLFVRHGAKVLIADVQDELGHSVCKDIGSDSISYIHCDVTNESDVEKAVDMAVTKYGKLDIMFNNAGISGNIETQILESENEDFKRVLNVNVFGAFLGAKHAARVMIPTKKGSILFTSSIVSVMANDVSHAYVASKHAVVGMAKNLGVELGQYGIRVNCVSPFAVGTPMVLKGIGMEKTKVEEVVSSCANLKGVVLEPEDIAEAALYLGSDESKYVSGMNLVVDGGYSLTNPIFSNALKSLSWQRSPINFKEKMSANSSATPITKRLEGKAALITGGASGIGESTARLFVRHGAKVLIADVQDKLGHSVCKDIGSDSISYIHCDVTNESDVEKAVDMAVTKYGKLDIMFNNAGITGNIESGILESENENFKRVLNVNVFGAFLGAKHAARVMIPTKKGSILFTSSIVSLMASNTSHAYKASKHAVVGMAKNLSVELGQYGIRVNCVSPFTVGTPMVIKAMGMEKNKVEEVVSSRANLKGVVLEPEDIAEAALYLGSDESKYVSGMNLVVDGGYSLTNPSFSNTLKSLFS</sequence>
<proteinExistence type="inferred from homology"/>
<dbReference type="InterPro" id="IPR036291">
    <property type="entry name" value="NAD(P)-bd_dom_sf"/>
</dbReference>
<comment type="caution">
    <text evidence="3">The sequence shown here is derived from an EMBL/GenBank/DDBJ whole genome shotgun (WGS) entry which is preliminary data.</text>
</comment>
<dbReference type="InterPro" id="IPR020904">
    <property type="entry name" value="Sc_DH/Rdtase_CS"/>
</dbReference>
<dbReference type="Proteomes" id="UP000237347">
    <property type="component" value="Unassembled WGS sequence"/>
</dbReference>
<dbReference type="SUPFAM" id="SSF51735">
    <property type="entry name" value="NAD(P)-binding Rossmann-fold domains"/>
    <property type="match status" value="2"/>
</dbReference>
<organism evidence="3 4">
    <name type="scientific">Quercus suber</name>
    <name type="common">Cork oak</name>
    <dbReference type="NCBI Taxonomy" id="58331"/>
    <lineage>
        <taxon>Eukaryota</taxon>
        <taxon>Viridiplantae</taxon>
        <taxon>Streptophyta</taxon>
        <taxon>Embryophyta</taxon>
        <taxon>Tracheophyta</taxon>
        <taxon>Spermatophyta</taxon>
        <taxon>Magnoliopsida</taxon>
        <taxon>eudicotyledons</taxon>
        <taxon>Gunneridae</taxon>
        <taxon>Pentapetalae</taxon>
        <taxon>rosids</taxon>
        <taxon>fabids</taxon>
        <taxon>Fagales</taxon>
        <taxon>Fagaceae</taxon>
        <taxon>Quercus</taxon>
    </lineage>
</organism>
<dbReference type="Pfam" id="PF13561">
    <property type="entry name" value="adh_short_C2"/>
    <property type="match status" value="2"/>
</dbReference>
<evidence type="ECO:0000313" key="3">
    <source>
        <dbReference type="EMBL" id="KAK7851058.1"/>
    </source>
</evidence>
<evidence type="ECO:0000256" key="2">
    <source>
        <dbReference type="ARBA" id="ARBA00023002"/>
    </source>
</evidence>
<dbReference type="NCBIfam" id="NF005559">
    <property type="entry name" value="PRK07231.1"/>
    <property type="match status" value="2"/>
</dbReference>
<evidence type="ECO:0000256" key="1">
    <source>
        <dbReference type="ARBA" id="ARBA00006484"/>
    </source>
</evidence>
<protein>
    <submittedName>
        <fullName evidence="3">Secoisolariciresinol dehydrogenase</fullName>
    </submittedName>
</protein>
<reference evidence="3 4" key="1">
    <citation type="journal article" date="2018" name="Sci. Data">
        <title>The draft genome sequence of cork oak.</title>
        <authorList>
            <person name="Ramos A.M."/>
            <person name="Usie A."/>
            <person name="Barbosa P."/>
            <person name="Barros P.M."/>
            <person name="Capote T."/>
            <person name="Chaves I."/>
            <person name="Simoes F."/>
            <person name="Abreu I."/>
            <person name="Carrasquinho I."/>
            <person name="Faro C."/>
            <person name="Guimaraes J.B."/>
            <person name="Mendonca D."/>
            <person name="Nobrega F."/>
            <person name="Rodrigues L."/>
            <person name="Saibo N.J.M."/>
            <person name="Varela M.C."/>
            <person name="Egas C."/>
            <person name="Matos J."/>
            <person name="Miguel C.M."/>
            <person name="Oliveira M.M."/>
            <person name="Ricardo C.P."/>
            <person name="Goncalves S."/>
        </authorList>
    </citation>
    <scope>NUCLEOTIDE SEQUENCE [LARGE SCALE GENOMIC DNA]</scope>
    <source>
        <strain evidence="4">cv. HL8</strain>
    </source>
</reference>
<keyword evidence="2" id="KW-0560">Oxidoreductase</keyword>
<dbReference type="FunFam" id="3.40.50.720:FF:000084">
    <property type="entry name" value="Short-chain dehydrogenase reductase"/>
    <property type="match status" value="2"/>
</dbReference>
<dbReference type="Gene3D" id="3.40.50.720">
    <property type="entry name" value="NAD(P)-binding Rossmann-like Domain"/>
    <property type="match status" value="2"/>
</dbReference>
<dbReference type="EMBL" id="PKMF04000092">
    <property type="protein sequence ID" value="KAK7851058.1"/>
    <property type="molecule type" value="Genomic_DNA"/>
</dbReference>
<dbReference type="PROSITE" id="PS00061">
    <property type="entry name" value="ADH_SHORT"/>
    <property type="match status" value="1"/>
</dbReference>
<dbReference type="InterPro" id="IPR045309">
    <property type="entry name" value="ABA2-like"/>
</dbReference>